<keyword evidence="3" id="KW-1185">Reference proteome</keyword>
<evidence type="ECO:0008006" key="4">
    <source>
        <dbReference type="Google" id="ProtNLM"/>
    </source>
</evidence>
<reference evidence="2" key="1">
    <citation type="submission" date="2020-01" db="EMBL/GenBank/DDBJ databases">
        <title>Development of genomics and gene disruption for Polysphondylium violaceum indicates a role for the polyketide synthase stlB in stalk morphogenesis.</title>
        <authorList>
            <person name="Narita B."/>
            <person name="Kawabe Y."/>
            <person name="Kin K."/>
            <person name="Saito T."/>
            <person name="Gibbs R."/>
            <person name="Kuspa A."/>
            <person name="Muzny D."/>
            <person name="Queller D."/>
            <person name="Richards S."/>
            <person name="Strassman J."/>
            <person name="Sucgang R."/>
            <person name="Worley K."/>
            <person name="Schaap P."/>
        </authorList>
    </citation>
    <scope>NUCLEOTIDE SEQUENCE</scope>
    <source>
        <strain evidence="2">QSvi11</strain>
    </source>
</reference>
<evidence type="ECO:0000256" key="1">
    <source>
        <dbReference type="SAM" id="MobiDB-lite"/>
    </source>
</evidence>
<feature type="compositionally biased region" description="Low complexity" evidence="1">
    <location>
        <begin position="1"/>
        <end position="20"/>
    </location>
</feature>
<feature type="compositionally biased region" description="Low complexity" evidence="1">
    <location>
        <begin position="154"/>
        <end position="179"/>
    </location>
</feature>
<protein>
    <recommendedName>
        <fullName evidence="4">PH domain-containing protein</fullName>
    </recommendedName>
</protein>
<gene>
    <name evidence="2" type="ORF">CYY_002712</name>
</gene>
<dbReference type="Proteomes" id="UP000695562">
    <property type="component" value="Unassembled WGS sequence"/>
</dbReference>
<comment type="caution">
    <text evidence="2">The sequence shown here is derived from an EMBL/GenBank/DDBJ whole genome shotgun (WGS) entry which is preliminary data.</text>
</comment>
<accession>A0A8J4V0N7</accession>
<dbReference type="EMBL" id="AJWJ01000077">
    <property type="protein sequence ID" value="KAF2076005.1"/>
    <property type="molecule type" value="Genomic_DNA"/>
</dbReference>
<evidence type="ECO:0000313" key="3">
    <source>
        <dbReference type="Proteomes" id="UP000695562"/>
    </source>
</evidence>
<sequence>MNNNSTSSSTSLSPTFSSHSLVQSNSTNNNNHNHHNDLEEKYSDSSLYPCPSKFEKLIPLEERYITYSTFLKNKSSETTFIGLLTSQKIYKIDPDSLKRVWSIDLCDIHSIEGDESIDPKTLKIVYHIRHSGISSDGAIASGINGNTGNNIGNGNNGNNGNNGHLSGNYSLNNESNNPELSPPDSPTLHSRLSHLTHNTLLKRTSDTYISEKILIAESEEIRDQWLISLKYLTRQIFQRYFEIHYVPAPSIYQLHLYVYKTNRKGKNQIRCIVISTERLYNVSVKQPSLELGKVKWSFPISALKNVQVFKSPSNVIILNLENKENPKVKETQQFILKDTNERNLLMNEIRRIFFRCTKNQLTKEEKDEMISKSKSKSK</sequence>
<organism evidence="2 3">
    <name type="scientific">Polysphondylium violaceum</name>
    <dbReference type="NCBI Taxonomy" id="133409"/>
    <lineage>
        <taxon>Eukaryota</taxon>
        <taxon>Amoebozoa</taxon>
        <taxon>Evosea</taxon>
        <taxon>Eumycetozoa</taxon>
        <taxon>Dictyostelia</taxon>
        <taxon>Dictyosteliales</taxon>
        <taxon>Dictyosteliaceae</taxon>
        <taxon>Polysphondylium</taxon>
    </lineage>
</organism>
<name>A0A8J4V0N7_9MYCE</name>
<feature type="region of interest" description="Disordered" evidence="1">
    <location>
        <begin position="154"/>
        <end position="191"/>
    </location>
</feature>
<feature type="compositionally biased region" description="Basic and acidic residues" evidence="1">
    <location>
        <begin position="34"/>
        <end position="43"/>
    </location>
</feature>
<evidence type="ECO:0000313" key="2">
    <source>
        <dbReference type="EMBL" id="KAF2076005.1"/>
    </source>
</evidence>
<dbReference type="OrthoDB" id="16380at2759"/>
<dbReference type="AlphaFoldDB" id="A0A8J4V0N7"/>
<proteinExistence type="predicted"/>
<feature type="region of interest" description="Disordered" evidence="1">
    <location>
        <begin position="1"/>
        <end position="45"/>
    </location>
</feature>